<feature type="domain" description="Peptidase M28" evidence="4">
    <location>
        <begin position="108"/>
        <end position="321"/>
    </location>
</feature>
<keyword evidence="3" id="KW-0732">Signal</keyword>
<feature type="signal peptide" evidence="3">
    <location>
        <begin position="1"/>
        <end position="17"/>
    </location>
</feature>
<dbReference type="GO" id="GO:0016603">
    <property type="term" value="F:glutaminyl-peptide cyclotransferase activity"/>
    <property type="evidence" value="ECO:0007669"/>
    <property type="project" value="TreeGrafter"/>
</dbReference>
<evidence type="ECO:0000256" key="1">
    <source>
        <dbReference type="ARBA" id="ARBA00022679"/>
    </source>
</evidence>
<dbReference type="EMBL" id="WRXO01000010">
    <property type="protein sequence ID" value="MVT44259.1"/>
    <property type="molecule type" value="Genomic_DNA"/>
</dbReference>
<dbReference type="Gene3D" id="3.40.630.10">
    <property type="entry name" value="Zn peptidases"/>
    <property type="match status" value="1"/>
</dbReference>
<feature type="chain" id="PRO_5026741262" evidence="3">
    <location>
        <begin position="18"/>
        <end position="329"/>
    </location>
</feature>
<evidence type="ECO:0000313" key="5">
    <source>
        <dbReference type="EMBL" id="MVT44259.1"/>
    </source>
</evidence>
<dbReference type="Pfam" id="PF04389">
    <property type="entry name" value="Peptidase_M28"/>
    <property type="match status" value="1"/>
</dbReference>
<dbReference type="OrthoDB" id="9773494at2"/>
<comment type="caution">
    <text evidence="5">The sequence shown here is derived from an EMBL/GenBank/DDBJ whole genome shotgun (WGS) entry which is preliminary data.</text>
</comment>
<dbReference type="GO" id="GO:0008270">
    <property type="term" value="F:zinc ion binding"/>
    <property type="evidence" value="ECO:0007669"/>
    <property type="project" value="TreeGrafter"/>
</dbReference>
<dbReference type="PANTHER" id="PTHR12283:SF6">
    <property type="entry name" value="GLUTAMINYL-PEPTIDE CYCLOTRANSFERASE-RELATED"/>
    <property type="match status" value="1"/>
</dbReference>
<dbReference type="SUPFAM" id="SSF53187">
    <property type="entry name" value="Zn-dependent exopeptidases"/>
    <property type="match status" value="1"/>
</dbReference>
<evidence type="ECO:0000259" key="4">
    <source>
        <dbReference type="Pfam" id="PF04389"/>
    </source>
</evidence>
<sequence length="329" mass="36573">MNKIISIFTGMALFACACNQSTNKNQNNNADSAGQQVTTAAKVPVFNVDSAYAFTAKQVSFGPRIPNTPAQPKCAEWLIQELKPLADTVYVQRTTVMGPKNQPLPCINIIATFNPDAKQRILLLSHWDTRPHADQDAFDKTKHLDGADDGASGVAVLLETARELHAQKQGVGVDLLLTDVEDYGISEEENSFCLGTQYWAKNPHVKGYKANYGILLDMVGARGSQFFMEAGSQQYAYGPMKMFWDVANRLGYSDYFRYENNGSAITDDHVYVNTMANIPTFDIIALQPNGNFAPHWHTQNDNMSVIDKRTLQVVGQTILQVIYAQPFEY</sequence>
<evidence type="ECO:0000313" key="6">
    <source>
        <dbReference type="Proteomes" id="UP000468388"/>
    </source>
</evidence>
<dbReference type="PANTHER" id="PTHR12283">
    <property type="entry name" value="GLUTAMINYL-PEPTIDE CYCLOTRANSFERASE"/>
    <property type="match status" value="1"/>
</dbReference>
<dbReference type="AlphaFoldDB" id="A0A6N8JIN8"/>
<evidence type="ECO:0000256" key="2">
    <source>
        <dbReference type="ARBA" id="ARBA00023315"/>
    </source>
</evidence>
<evidence type="ECO:0000256" key="3">
    <source>
        <dbReference type="SAM" id="SignalP"/>
    </source>
</evidence>
<accession>A0A6N8JIN8</accession>
<keyword evidence="6" id="KW-1185">Reference proteome</keyword>
<reference evidence="5 6" key="1">
    <citation type="submission" date="2019-12" db="EMBL/GenBank/DDBJ databases">
        <title>The draft genomic sequence of strain Chitinophaga oryziterrae JCM 16595.</title>
        <authorList>
            <person name="Zhang X."/>
        </authorList>
    </citation>
    <scope>NUCLEOTIDE SEQUENCE [LARGE SCALE GENOMIC DNA]</scope>
    <source>
        <strain evidence="5 6">JCM 16595</strain>
    </source>
</reference>
<keyword evidence="2" id="KW-0012">Acyltransferase</keyword>
<dbReference type="PROSITE" id="PS51257">
    <property type="entry name" value="PROKAR_LIPOPROTEIN"/>
    <property type="match status" value="1"/>
</dbReference>
<dbReference type="InterPro" id="IPR040234">
    <property type="entry name" value="QC/QCL"/>
</dbReference>
<proteinExistence type="predicted"/>
<organism evidence="5 6">
    <name type="scientific">Chitinophaga oryziterrae</name>
    <dbReference type="NCBI Taxonomy" id="1031224"/>
    <lineage>
        <taxon>Bacteria</taxon>
        <taxon>Pseudomonadati</taxon>
        <taxon>Bacteroidota</taxon>
        <taxon>Chitinophagia</taxon>
        <taxon>Chitinophagales</taxon>
        <taxon>Chitinophagaceae</taxon>
        <taxon>Chitinophaga</taxon>
    </lineage>
</organism>
<dbReference type="InterPro" id="IPR007484">
    <property type="entry name" value="Peptidase_M28"/>
</dbReference>
<dbReference type="RefSeq" id="WP_157303051.1">
    <property type="nucleotide sequence ID" value="NZ_BAAAZB010000021.1"/>
</dbReference>
<keyword evidence="1" id="KW-0808">Transferase</keyword>
<protein>
    <submittedName>
        <fullName evidence="5">M28 family peptidase</fullName>
    </submittedName>
</protein>
<name>A0A6N8JIN8_9BACT</name>
<gene>
    <name evidence="5" type="ORF">GO495_26930</name>
</gene>
<dbReference type="Proteomes" id="UP000468388">
    <property type="component" value="Unassembled WGS sequence"/>
</dbReference>